<dbReference type="InterPro" id="IPR029026">
    <property type="entry name" value="tRNA_m1G_MTases_N"/>
</dbReference>
<evidence type="ECO:0000259" key="13">
    <source>
        <dbReference type="Pfam" id="PF04452"/>
    </source>
</evidence>
<comment type="caution">
    <text evidence="15">The sequence shown here is derived from an EMBL/GenBank/DDBJ whole genome shotgun (WGS) entry which is preliminary data.</text>
</comment>
<dbReference type="GO" id="GO:0070042">
    <property type="term" value="F:rRNA (uridine-N3-)-methyltransferase activity"/>
    <property type="evidence" value="ECO:0007669"/>
    <property type="project" value="TreeGrafter"/>
</dbReference>
<dbReference type="InterPro" id="IPR015947">
    <property type="entry name" value="PUA-like_sf"/>
</dbReference>
<keyword evidence="9 12" id="KW-0949">S-adenosyl-L-methionine</keyword>
<dbReference type="InterPro" id="IPR006700">
    <property type="entry name" value="RsmE"/>
</dbReference>
<evidence type="ECO:0000256" key="9">
    <source>
        <dbReference type="ARBA" id="ARBA00022691"/>
    </source>
</evidence>
<keyword evidence="5 12" id="KW-0963">Cytoplasm</keyword>
<dbReference type="InterPro" id="IPR029028">
    <property type="entry name" value="Alpha/beta_knot_MTases"/>
</dbReference>
<protein>
    <recommendedName>
        <fullName evidence="4 12">Ribosomal RNA small subunit methyltransferase E</fullName>
        <ecNumber evidence="3 12">2.1.1.193</ecNumber>
    </recommendedName>
</protein>
<organism evidence="15 16">
    <name type="scientific">Seongchinamella unica</name>
    <dbReference type="NCBI Taxonomy" id="2547392"/>
    <lineage>
        <taxon>Bacteria</taxon>
        <taxon>Pseudomonadati</taxon>
        <taxon>Pseudomonadota</taxon>
        <taxon>Gammaproteobacteria</taxon>
        <taxon>Cellvibrionales</taxon>
        <taxon>Halieaceae</taxon>
        <taxon>Seongchinamella</taxon>
    </lineage>
</organism>
<dbReference type="InterPro" id="IPR046886">
    <property type="entry name" value="RsmE_MTase_dom"/>
</dbReference>
<comment type="function">
    <text evidence="10 12">Specifically methylates the N3 position of the uracil ring of uridine 1498 (m3U1498) in 16S rRNA. Acts on the fully assembled 30S ribosomal subunit.</text>
</comment>
<keyword evidence="16" id="KW-1185">Reference proteome</keyword>
<evidence type="ECO:0000256" key="5">
    <source>
        <dbReference type="ARBA" id="ARBA00022490"/>
    </source>
</evidence>
<dbReference type="OrthoDB" id="9815641at2"/>
<evidence type="ECO:0000256" key="7">
    <source>
        <dbReference type="ARBA" id="ARBA00022603"/>
    </source>
</evidence>
<name>A0A4R5LW87_9GAMM</name>
<dbReference type="Pfam" id="PF04452">
    <property type="entry name" value="Methyltrans_RNA"/>
    <property type="match status" value="1"/>
</dbReference>
<evidence type="ECO:0000256" key="3">
    <source>
        <dbReference type="ARBA" id="ARBA00012328"/>
    </source>
</evidence>
<evidence type="ECO:0000256" key="12">
    <source>
        <dbReference type="PIRNR" id="PIRNR015601"/>
    </source>
</evidence>
<gene>
    <name evidence="15" type="ORF">E2F43_05435</name>
</gene>
<dbReference type="SUPFAM" id="SSF88697">
    <property type="entry name" value="PUA domain-like"/>
    <property type="match status" value="1"/>
</dbReference>
<dbReference type="Gene3D" id="3.40.1280.10">
    <property type="match status" value="1"/>
</dbReference>
<dbReference type="SUPFAM" id="SSF75217">
    <property type="entry name" value="alpha/beta knot"/>
    <property type="match status" value="1"/>
</dbReference>
<evidence type="ECO:0000256" key="11">
    <source>
        <dbReference type="ARBA" id="ARBA00047944"/>
    </source>
</evidence>
<keyword evidence="6 12" id="KW-0698">rRNA processing</keyword>
<dbReference type="Proteomes" id="UP000295554">
    <property type="component" value="Unassembled WGS sequence"/>
</dbReference>
<keyword evidence="7 12" id="KW-0489">Methyltransferase</keyword>
<dbReference type="Gene3D" id="2.40.240.20">
    <property type="entry name" value="Hypothetical PUA domain-like, domain 1"/>
    <property type="match status" value="1"/>
</dbReference>
<dbReference type="GO" id="GO:0070475">
    <property type="term" value="P:rRNA base methylation"/>
    <property type="evidence" value="ECO:0007669"/>
    <property type="project" value="TreeGrafter"/>
</dbReference>
<evidence type="ECO:0000256" key="8">
    <source>
        <dbReference type="ARBA" id="ARBA00022679"/>
    </source>
</evidence>
<dbReference type="PANTHER" id="PTHR30027">
    <property type="entry name" value="RIBOSOMAL RNA SMALL SUBUNIT METHYLTRANSFERASE E"/>
    <property type="match status" value="1"/>
</dbReference>
<dbReference type="CDD" id="cd18084">
    <property type="entry name" value="RsmE-like"/>
    <property type="match status" value="1"/>
</dbReference>
<comment type="catalytic activity">
    <reaction evidence="11 12">
        <text>uridine(1498) in 16S rRNA + S-adenosyl-L-methionine = N(3)-methyluridine(1498) in 16S rRNA + S-adenosyl-L-homocysteine + H(+)</text>
        <dbReference type="Rhea" id="RHEA:42920"/>
        <dbReference type="Rhea" id="RHEA-COMP:10283"/>
        <dbReference type="Rhea" id="RHEA-COMP:10284"/>
        <dbReference type="ChEBI" id="CHEBI:15378"/>
        <dbReference type="ChEBI" id="CHEBI:57856"/>
        <dbReference type="ChEBI" id="CHEBI:59789"/>
        <dbReference type="ChEBI" id="CHEBI:65315"/>
        <dbReference type="ChEBI" id="CHEBI:74502"/>
        <dbReference type="EC" id="2.1.1.193"/>
    </reaction>
</comment>
<comment type="subcellular location">
    <subcellularLocation>
        <location evidence="1 12">Cytoplasm</location>
    </subcellularLocation>
</comment>
<dbReference type="InterPro" id="IPR046887">
    <property type="entry name" value="RsmE_PUA-like"/>
</dbReference>
<dbReference type="Pfam" id="PF20260">
    <property type="entry name" value="PUA_4"/>
    <property type="match status" value="1"/>
</dbReference>
<feature type="domain" description="Ribosomal RNA small subunit methyltransferase E PUA-like" evidence="14">
    <location>
        <begin position="26"/>
        <end position="65"/>
    </location>
</feature>
<evidence type="ECO:0000313" key="16">
    <source>
        <dbReference type="Proteomes" id="UP000295554"/>
    </source>
</evidence>
<dbReference type="GO" id="GO:0005737">
    <property type="term" value="C:cytoplasm"/>
    <property type="evidence" value="ECO:0007669"/>
    <property type="project" value="UniProtKB-SubCell"/>
</dbReference>
<feature type="domain" description="Ribosomal RNA small subunit methyltransferase E methyltransferase" evidence="13">
    <location>
        <begin position="75"/>
        <end position="235"/>
    </location>
</feature>
<dbReference type="EMBL" id="SMSE01000001">
    <property type="protein sequence ID" value="TDG15667.1"/>
    <property type="molecule type" value="Genomic_DNA"/>
</dbReference>
<reference evidence="15 16" key="1">
    <citation type="submission" date="2019-03" db="EMBL/GenBank/DDBJ databases">
        <title>Seongchinamella monodicae gen. nov., sp. nov., a novel member of the Gammaproteobacteria isolated from a tidal mudflat of beach.</title>
        <authorList>
            <person name="Yang H.G."/>
            <person name="Kang J.W."/>
            <person name="Lee S.D."/>
        </authorList>
    </citation>
    <scope>NUCLEOTIDE SEQUENCE [LARGE SCALE GENOMIC DNA]</scope>
    <source>
        <strain evidence="15 16">GH4-78</strain>
    </source>
</reference>
<dbReference type="EC" id="2.1.1.193" evidence="3 12"/>
<evidence type="ECO:0000259" key="14">
    <source>
        <dbReference type="Pfam" id="PF20260"/>
    </source>
</evidence>
<evidence type="ECO:0000256" key="1">
    <source>
        <dbReference type="ARBA" id="ARBA00004496"/>
    </source>
</evidence>
<dbReference type="AlphaFoldDB" id="A0A4R5LW87"/>
<dbReference type="NCBIfam" id="TIGR00046">
    <property type="entry name" value="RsmE family RNA methyltransferase"/>
    <property type="match status" value="1"/>
</dbReference>
<evidence type="ECO:0000256" key="4">
    <source>
        <dbReference type="ARBA" id="ARBA00013673"/>
    </source>
</evidence>
<keyword evidence="8 12" id="KW-0808">Transferase</keyword>
<dbReference type="PIRSF" id="PIRSF015601">
    <property type="entry name" value="MTase_slr0722"/>
    <property type="match status" value="1"/>
</dbReference>
<proteinExistence type="inferred from homology"/>
<dbReference type="NCBIfam" id="NF008692">
    <property type="entry name" value="PRK11713.1-5"/>
    <property type="match status" value="1"/>
</dbReference>
<evidence type="ECO:0000256" key="10">
    <source>
        <dbReference type="ARBA" id="ARBA00025699"/>
    </source>
</evidence>
<evidence type="ECO:0000256" key="2">
    <source>
        <dbReference type="ARBA" id="ARBA00005528"/>
    </source>
</evidence>
<comment type="similarity">
    <text evidence="2 12">Belongs to the RNA methyltransferase RsmE family.</text>
</comment>
<dbReference type="PANTHER" id="PTHR30027:SF3">
    <property type="entry name" value="16S RRNA (URACIL(1498)-N(3))-METHYLTRANSFERASE"/>
    <property type="match status" value="1"/>
</dbReference>
<evidence type="ECO:0000313" key="15">
    <source>
        <dbReference type="EMBL" id="TDG15667.1"/>
    </source>
</evidence>
<dbReference type="RefSeq" id="WP_133210349.1">
    <property type="nucleotide sequence ID" value="NZ_SMSE01000001.1"/>
</dbReference>
<evidence type="ECO:0000256" key="6">
    <source>
        <dbReference type="ARBA" id="ARBA00022552"/>
    </source>
</evidence>
<sequence length="243" mass="26278">MRIPRIYTTAALAPHGSFELEAGPSQHLARALRMQVGEALVVFDGRGGEYPATLSAIGKKQVSITTGKHNPREAESPLAIHLGIAASRGDRIDWVIQKATELGASQITILLTERTEVKLRGERAAKKSTHWQQVAISACEQCGRNRIPRLEALVSLDAWLQATQAERKLVLHHRALNDEGADAAPVSVALLIGPEGGLSDREIRLAESAGYQSLRLGPRVLRTETAPLAAIALLQGRWGDMLS</sequence>
<accession>A0A4R5LW87</accession>